<dbReference type="InterPro" id="IPR003877">
    <property type="entry name" value="SPRY_dom"/>
</dbReference>
<dbReference type="SUPFAM" id="SSF49899">
    <property type="entry name" value="Concanavalin A-like lectins/glucanases"/>
    <property type="match status" value="1"/>
</dbReference>
<dbReference type="PROSITE" id="PS50088">
    <property type="entry name" value="ANK_REPEAT"/>
    <property type="match status" value="1"/>
</dbReference>
<dbReference type="InterPro" id="IPR002110">
    <property type="entry name" value="Ankyrin_rpt"/>
</dbReference>
<protein>
    <submittedName>
        <fullName evidence="3">Ran-binding protein 9</fullName>
    </submittedName>
</protein>
<dbReference type="InterPro" id="IPR044736">
    <property type="entry name" value="Gid1/RanBPM/SPLA_SPRY"/>
</dbReference>
<sequence length="345" mass="39521">MDGVTPLFAAVDRDRFCCAQYLLNAGADDQAKNTNDQTIWHNICRRITSESLRHPRNASDYDMDSNQLLEAQPVKFFIDKLFNPTFSKLDFSAFFPGTHLVASDKILEFIYSKQTDFNIVDDANWDCFDWAYSCGRHELVCQITNRSIDFDGRAQQMQSKENERGPSCWSVEHTNSMFDLSDDGLTISYKCRVEEGNDRGAIWTQLPVSPYIKLFYYEVTILSAWTADNLPLMVGFTSGQLPSDKLPGWSYETPIAKGRAYALHTDNGRLYSPVAPDPFDDGEEDKEYMDYCPSKFLPGKYRVYLKVGDTIGCGYDQNDHTLFWTRNVQTPISDQNLNYRTKLGR</sequence>
<keyword evidence="1" id="KW-0040">ANK repeat</keyword>
<dbReference type="AlphaFoldDB" id="A0AAV9XUI2"/>
<proteinExistence type="predicted"/>
<dbReference type="Gene3D" id="1.25.40.20">
    <property type="entry name" value="Ankyrin repeat-containing domain"/>
    <property type="match status" value="1"/>
</dbReference>
<feature type="repeat" description="ANK" evidence="1">
    <location>
        <begin position="2"/>
        <end position="34"/>
    </location>
</feature>
<dbReference type="Pfam" id="PF00622">
    <property type="entry name" value="SPRY"/>
    <property type="match status" value="1"/>
</dbReference>
<gene>
    <name evidence="3" type="primary">RANBP9</name>
    <name evidence="3" type="ORF">TWF694_001568</name>
</gene>
<dbReference type="InterPro" id="IPR043136">
    <property type="entry name" value="B30.2/SPRY_sf"/>
</dbReference>
<evidence type="ECO:0000256" key="1">
    <source>
        <dbReference type="PROSITE-ProRule" id="PRU00023"/>
    </source>
</evidence>
<dbReference type="Proteomes" id="UP001365542">
    <property type="component" value="Unassembled WGS sequence"/>
</dbReference>
<keyword evidence="4" id="KW-1185">Reference proteome</keyword>
<name>A0AAV9XUI2_9PEZI</name>
<dbReference type="Gene3D" id="2.60.120.920">
    <property type="match status" value="1"/>
</dbReference>
<comment type="caution">
    <text evidence="3">The sequence shown here is derived from an EMBL/GenBank/DDBJ whole genome shotgun (WGS) entry which is preliminary data.</text>
</comment>
<reference evidence="3 4" key="1">
    <citation type="submission" date="2019-10" db="EMBL/GenBank/DDBJ databases">
        <authorList>
            <person name="Palmer J.M."/>
        </authorList>
    </citation>
    <scope>NUCLEOTIDE SEQUENCE [LARGE SCALE GENOMIC DNA]</scope>
    <source>
        <strain evidence="3 4">TWF694</strain>
    </source>
</reference>
<feature type="domain" description="SPRY" evidence="2">
    <location>
        <begin position="215"/>
        <end position="329"/>
    </location>
</feature>
<organism evidence="3 4">
    <name type="scientific">Orbilia ellipsospora</name>
    <dbReference type="NCBI Taxonomy" id="2528407"/>
    <lineage>
        <taxon>Eukaryota</taxon>
        <taxon>Fungi</taxon>
        <taxon>Dikarya</taxon>
        <taxon>Ascomycota</taxon>
        <taxon>Pezizomycotina</taxon>
        <taxon>Orbiliomycetes</taxon>
        <taxon>Orbiliales</taxon>
        <taxon>Orbiliaceae</taxon>
        <taxon>Orbilia</taxon>
    </lineage>
</organism>
<dbReference type="InterPro" id="IPR036770">
    <property type="entry name" value="Ankyrin_rpt-contain_sf"/>
</dbReference>
<dbReference type="CDD" id="cd12885">
    <property type="entry name" value="SPRY_RanBP_like"/>
    <property type="match status" value="1"/>
</dbReference>
<dbReference type="InterPro" id="IPR013320">
    <property type="entry name" value="ConA-like_dom_sf"/>
</dbReference>
<evidence type="ECO:0000259" key="2">
    <source>
        <dbReference type="Pfam" id="PF00622"/>
    </source>
</evidence>
<evidence type="ECO:0000313" key="3">
    <source>
        <dbReference type="EMBL" id="KAK6544889.1"/>
    </source>
</evidence>
<accession>A0AAV9XUI2</accession>
<evidence type="ECO:0000313" key="4">
    <source>
        <dbReference type="Proteomes" id="UP001365542"/>
    </source>
</evidence>
<dbReference type="SUPFAM" id="SSF48403">
    <property type="entry name" value="Ankyrin repeat"/>
    <property type="match status" value="1"/>
</dbReference>
<dbReference type="EMBL" id="JAVHJO010000001">
    <property type="protein sequence ID" value="KAK6544889.1"/>
    <property type="molecule type" value="Genomic_DNA"/>
</dbReference>